<dbReference type="Proteomes" id="UP000054018">
    <property type="component" value="Unassembled WGS sequence"/>
</dbReference>
<dbReference type="HOGENOM" id="CLU_2146873_0_0_1"/>
<sequence>MARVCHSVTAILASSRSQPCANNDRTMQTSLLAQEGLIFHRLRSQVLLTKFWHTFATWTMCSWAYGVQSYGRRSSSPTTCSNPIPMHFVGVSLTSVVTKLSLHGQSKFPSLS</sequence>
<evidence type="ECO:0000313" key="2">
    <source>
        <dbReference type="Proteomes" id="UP000054018"/>
    </source>
</evidence>
<reference evidence="1 2" key="1">
    <citation type="submission" date="2014-04" db="EMBL/GenBank/DDBJ databases">
        <authorList>
            <consortium name="DOE Joint Genome Institute"/>
            <person name="Kuo A."/>
            <person name="Kohler A."/>
            <person name="Costa M.D."/>
            <person name="Nagy L.G."/>
            <person name="Floudas D."/>
            <person name="Copeland A."/>
            <person name="Barry K.W."/>
            <person name="Cichocki N."/>
            <person name="Veneault-Fourrey C."/>
            <person name="LaButti K."/>
            <person name="Lindquist E.A."/>
            <person name="Lipzen A."/>
            <person name="Lundell T."/>
            <person name="Morin E."/>
            <person name="Murat C."/>
            <person name="Sun H."/>
            <person name="Tunlid A."/>
            <person name="Henrissat B."/>
            <person name="Grigoriev I.V."/>
            <person name="Hibbett D.S."/>
            <person name="Martin F."/>
            <person name="Nordberg H.P."/>
            <person name="Cantor M.N."/>
            <person name="Hua S.X."/>
        </authorList>
    </citation>
    <scope>NUCLEOTIDE SEQUENCE [LARGE SCALE GENOMIC DNA]</scope>
    <source>
        <strain evidence="1 2">441</strain>
    </source>
</reference>
<dbReference type="EMBL" id="KN833774">
    <property type="protein sequence ID" value="KIK19969.1"/>
    <property type="molecule type" value="Genomic_DNA"/>
</dbReference>
<evidence type="ECO:0000313" key="1">
    <source>
        <dbReference type="EMBL" id="KIK19969.1"/>
    </source>
</evidence>
<reference evidence="2" key="2">
    <citation type="submission" date="2015-01" db="EMBL/GenBank/DDBJ databases">
        <title>Evolutionary Origins and Diversification of the Mycorrhizal Mutualists.</title>
        <authorList>
            <consortium name="DOE Joint Genome Institute"/>
            <consortium name="Mycorrhizal Genomics Consortium"/>
            <person name="Kohler A."/>
            <person name="Kuo A."/>
            <person name="Nagy L.G."/>
            <person name="Floudas D."/>
            <person name="Copeland A."/>
            <person name="Barry K.W."/>
            <person name="Cichocki N."/>
            <person name="Veneault-Fourrey C."/>
            <person name="LaButti K."/>
            <person name="Lindquist E.A."/>
            <person name="Lipzen A."/>
            <person name="Lundell T."/>
            <person name="Morin E."/>
            <person name="Murat C."/>
            <person name="Riley R."/>
            <person name="Ohm R."/>
            <person name="Sun H."/>
            <person name="Tunlid A."/>
            <person name="Henrissat B."/>
            <person name="Grigoriev I.V."/>
            <person name="Hibbett D.S."/>
            <person name="Martin F."/>
        </authorList>
    </citation>
    <scope>NUCLEOTIDE SEQUENCE [LARGE SCALE GENOMIC DNA]</scope>
    <source>
        <strain evidence="2">441</strain>
    </source>
</reference>
<accession>A0A0C9Z123</accession>
<organism evidence="1 2">
    <name type="scientific">Pisolithus microcarpus 441</name>
    <dbReference type="NCBI Taxonomy" id="765257"/>
    <lineage>
        <taxon>Eukaryota</taxon>
        <taxon>Fungi</taxon>
        <taxon>Dikarya</taxon>
        <taxon>Basidiomycota</taxon>
        <taxon>Agaricomycotina</taxon>
        <taxon>Agaricomycetes</taxon>
        <taxon>Agaricomycetidae</taxon>
        <taxon>Boletales</taxon>
        <taxon>Sclerodermatineae</taxon>
        <taxon>Pisolithaceae</taxon>
        <taxon>Pisolithus</taxon>
    </lineage>
</organism>
<dbReference type="AlphaFoldDB" id="A0A0C9Z123"/>
<protein>
    <submittedName>
        <fullName evidence="1">Uncharacterized protein</fullName>
    </submittedName>
</protein>
<gene>
    <name evidence="1" type="ORF">PISMIDRAFT_616020</name>
</gene>
<proteinExistence type="predicted"/>
<name>A0A0C9Z123_9AGAM</name>
<keyword evidence="2" id="KW-1185">Reference proteome</keyword>